<dbReference type="InterPro" id="IPR036318">
    <property type="entry name" value="FAD-bd_PCMH-like_sf"/>
</dbReference>
<evidence type="ECO:0000256" key="1">
    <source>
        <dbReference type="ARBA" id="ARBA00023002"/>
    </source>
</evidence>
<dbReference type="GO" id="GO:0003885">
    <property type="term" value="F:D-arabinono-1,4-lactone oxidase activity"/>
    <property type="evidence" value="ECO:0007669"/>
    <property type="project" value="InterPro"/>
</dbReference>
<sequence length="526" mass="59142">MRTVRRLVGPVVAVSGAAIAAGRFRRVGYMDETPLASFEKDVELINWSSTHELSTKSLYQPESTEELVNTLKQCQEDGLRIRPMGSGLSPNGIGFDQEGTVSMGLLDNILSVNKEKKTVRVQAGVKVSQLVEFLRPYNLTLQNYASIAEQQIGGFVQVGAHGTGMDIPPVDMQVLSMKVLTPGLGMIELNEEKNPILFKLARVALGSLGVMVEATIQCVDAHLLKEHTFVSTAEQIRANHDEWLRSHQHLRYMWIPYSESVIVVWSDPAGADEAVGESTVFSEEEALAAPRALLRSARPEIEDEQLKELSFTQIRDELIHHKPLDAEHIREVNQAEAEYWRKKEGVRVDWSDRILGFDCGGQQWVSEVAFPCGSKEKPSTSDLDFIDDVKKIIEEEKIPAPAPIEQRWTSASSSYLSPVWSSDLESVFSWVGIIMYLPPAGEVGDEERGRITEAFQGYQQKLETELWERYGAFEHWAKIEATSPLLKQKKERIQRRLPMVMYESTRKLLDPQHILSNNAIEAILSD</sequence>
<keyword evidence="4" id="KW-1185">Reference proteome</keyword>
<dbReference type="Proteomes" id="UP001157974">
    <property type="component" value="Unassembled WGS sequence"/>
</dbReference>
<dbReference type="SUPFAM" id="SSF56176">
    <property type="entry name" value="FAD-binding/transporter-associated domain-like"/>
    <property type="match status" value="1"/>
</dbReference>
<dbReference type="Pfam" id="PF01565">
    <property type="entry name" value="FAD_binding_4"/>
    <property type="match status" value="1"/>
</dbReference>
<dbReference type="InterPro" id="IPR016167">
    <property type="entry name" value="FAD-bd_PCMH_sub1"/>
</dbReference>
<dbReference type="PROSITE" id="PS51387">
    <property type="entry name" value="FAD_PCMH"/>
    <property type="match status" value="1"/>
</dbReference>
<dbReference type="Gene3D" id="3.30.43.10">
    <property type="entry name" value="Uridine Diphospho-n-acetylenolpyruvylglucosamine Reductase, domain 2"/>
    <property type="match status" value="1"/>
</dbReference>
<organism evidence="3 4">
    <name type="scientific">Rhodosorus marinus</name>
    <dbReference type="NCBI Taxonomy" id="101924"/>
    <lineage>
        <taxon>Eukaryota</taxon>
        <taxon>Rhodophyta</taxon>
        <taxon>Stylonematophyceae</taxon>
        <taxon>Stylonematales</taxon>
        <taxon>Stylonemataceae</taxon>
        <taxon>Rhodosorus</taxon>
    </lineage>
</organism>
<dbReference type="InterPro" id="IPR006094">
    <property type="entry name" value="Oxid_FAD_bind_N"/>
</dbReference>
<accession>A0AAV8URZ3</accession>
<reference evidence="3 4" key="1">
    <citation type="journal article" date="2023" name="Nat. Commun.">
        <title>Origin of minicircular mitochondrial genomes in red algae.</title>
        <authorList>
            <person name="Lee Y."/>
            <person name="Cho C.H."/>
            <person name="Lee Y.M."/>
            <person name="Park S.I."/>
            <person name="Yang J.H."/>
            <person name="West J.A."/>
            <person name="Bhattacharya D."/>
            <person name="Yoon H.S."/>
        </authorList>
    </citation>
    <scope>NUCLEOTIDE SEQUENCE [LARGE SCALE GENOMIC DNA]</scope>
    <source>
        <strain evidence="3 4">CCMP1338</strain>
        <tissue evidence="3">Whole cell</tissue>
    </source>
</reference>
<dbReference type="Gene3D" id="3.30.465.10">
    <property type="match status" value="1"/>
</dbReference>
<feature type="domain" description="FAD-binding PCMH-type" evidence="2">
    <location>
        <begin position="51"/>
        <end position="221"/>
    </location>
</feature>
<keyword evidence="1" id="KW-0560">Oxidoreductase</keyword>
<dbReference type="EMBL" id="JAMWBK010000006">
    <property type="protein sequence ID" value="KAJ8903877.1"/>
    <property type="molecule type" value="Genomic_DNA"/>
</dbReference>
<dbReference type="PANTHER" id="PTHR43762">
    <property type="entry name" value="L-GULONOLACTONE OXIDASE"/>
    <property type="match status" value="1"/>
</dbReference>
<dbReference type="GO" id="GO:0016633">
    <property type="term" value="F:galactonolactone dehydrogenase activity"/>
    <property type="evidence" value="ECO:0007669"/>
    <property type="project" value="InterPro"/>
</dbReference>
<dbReference type="AlphaFoldDB" id="A0AAV8URZ3"/>
<name>A0AAV8URZ3_9RHOD</name>
<dbReference type="PANTHER" id="PTHR43762:SF1">
    <property type="entry name" value="D-ARABINONO-1,4-LACTONE OXIDASE"/>
    <property type="match status" value="1"/>
</dbReference>
<dbReference type="InterPro" id="IPR016169">
    <property type="entry name" value="FAD-bd_PCMH_sub2"/>
</dbReference>
<protein>
    <recommendedName>
        <fullName evidence="2">FAD-binding PCMH-type domain-containing protein</fullName>
    </recommendedName>
</protein>
<dbReference type="GO" id="GO:0016020">
    <property type="term" value="C:membrane"/>
    <property type="evidence" value="ECO:0007669"/>
    <property type="project" value="InterPro"/>
</dbReference>
<evidence type="ECO:0000313" key="3">
    <source>
        <dbReference type="EMBL" id="KAJ8903877.1"/>
    </source>
</evidence>
<dbReference type="PIRSF" id="PIRSF000136">
    <property type="entry name" value="LGO_GLO"/>
    <property type="match status" value="1"/>
</dbReference>
<dbReference type="NCBIfam" id="TIGR01676">
    <property type="entry name" value="GLDHase"/>
    <property type="match status" value="1"/>
</dbReference>
<proteinExistence type="predicted"/>
<dbReference type="GO" id="GO:0071949">
    <property type="term" value="F:FAD binding"/>
    <property type="evidence" value="ECO:0007669"/>
    <property type="project" value="InterPro"/>
</dbReference>
<dbReference type="InterPro" id="IPR010031">
    <property type="entry name" value="FAD_lactone_oxidase-like"/>
</dbReference>
<dbReference type="Gene3D" id="3.30.70.2520">
    <property type="match status" value="1"/>
</dbReference>
<dbReference type="InterPro" id="IPR016166">
    <property type="entry name" value="FAD-bd_PCMH"/>
</dbReference>
<evidence type="ECO:0000313" key="4">
    <source>
        <dbReference type="Proteomes" id="UP001157974"/>
    </source>
</evidence>
<gene>
    <name evidence="3" type="ORF">NDN08_000410</name>
</gene>
<comment type="caution">
    <text evidence="3">The sequence shown here is derived from an EMBL/GenBank/DDBJ whole genome shotgun (WGS) entry which is preliminary data.</text>
</comment>
<dbReference type="InterPro" id="IPR010029">
    <property type="entry name" value="GL_DH"/>
</dbReference>
<dbReference type="InterPro" id="IPR007173">
    <property type="entry name" value="ALO_C"/>
</dbReference>
<evidence type="ECO:0000259" key="2">
    <source>
        <dbReference type="PROSITE" id="PS51387"/>
    </source>
</evidence>
<dbReference type="Pfam" id="PF04030">
    <property type="entry name" value="ALO"/>
    <property type="match status" value="1"/>
</dbReference>